<protein>
    <submittedName>
        <fullName evidence="3">Septation protein SepH</fullName>
    </submittedName>
</protein>
<dbReference type="NCBIfam" id="NF040712">
    <property type="entry name" value="SepH"/>
    <property type="match status" value="1"/>
</dbReference>
<name>A0ABY7JWP3_9ACTN</name>
<accession>A0ABY7JWP3</accession>
<evidence type="ECO:0000313" key="3">
    <source>
        <dbReference type="EMBL" id="WAX55727.1"/>
    </source>
</evidence>
<reference evidence="3" key="1">
    <citation type="submission" date="2022-05" db="EMBL/GenBank/DDBJ databases">
        <title>Jatrophihabitans sp. SB3-54 whole genome sequence.</title>
        <authorList>
            <person name="Suh M.K."/>
            <person name="Eom M.K."/>
            <person name="Kim J.S."/>
            <person name="Kim H.S."/>
            <person name="Do H.E."/>
            <person name="Shin Y.K."/>
            <person name="Lee J.-S."/>
        </authorList>
    </citation>
    <scope>NUCLEOTIDE SEQUENCE</scope>
    <source>
        <strain evidence="3">SB3-54</strain>
    </source>
</reference>
<dbReference type="InterPro" id="IPR021421">
    <property type="entry name" value="DUF3071"/>
</dbReference>
<dbReference type="Proteomes" id="UP001164693">
    <property type="component" value="Chromosome"/>
</dbReference>
<feature type="compositionally biased region" description="Low complexity" evidence="1">
    <location>
        <begin position="252"/>
        <end position="273"/>
    </location>
</feature>
<evidence type="ECO:0000313" key="4">
    <source>
        <dbReference type="Proteomes" id="UP001164693"/>
    </source>
</evidence>
<gene>
    <name evidence="3" type="primary">sepH</name>
    <name evidence="3" type="ORF">M6B22_14420</name>
</gene>
<feature type="compositionally biased region" description="Basic and acidic residues" evidence="1">
    <location>
        <begin position="323"/>
        <end position="336"/>
    </location>
</feature>
<evidence type="ECO:0000256" key="1">
    <source>
        <dbReference type="SAM" id="MobiDB-lite"/>
    </source>
</evidence>
<feature type="domain" description="DUF3071" evidence="2">
    <location>
        <begin position="1"/>
        <end position="167"/>
    </location>
</feature>
<sequence>MRQLRFVSVDEDHAIVQTADGAEQFSLLIDTALRDALRTDLPRHAVTPQEPSSIGPREIQMRVRAGETPDELAVESGTSLERILRFAGAVLEERSRIAGEARRARARRSTTEGQTVVFGDAVDERFEAYGIDAAAVSWDARRHEDGHWVITATWVGGEAERQAEWAFHLGTRTVTPSDDTAADLLSDKPIRALVTAEPGRANLTSAPPLVPGIVAFPARPDAHTGPLPPVDEVFDQEAANPDEPRRAGGAGPLLPSAGLPAPAPHASSARPVPGAEDAPTDELQAPPLPLRLADPVDEPEGGAARDGMTAPLPRLTNLGVAGRVEETDEQRAERARIPSWDDILLGVRRKRD</sequence>
<feature type="region of interest" description="Disordered" evidence="1">
    <location>
        <begin position="240"/>
        <end position="340"/>
    </location>
</feature>
<proteinExistence type="predicted"/>
<dbReference type="EMBL" id="CP097463">
    <property type="protein sequence ID" value="WAX55727.1"/>
    <property type="molecule type" value="Genomic_DNA"/>
</dbReference>
<dbReference type="Pfam" id="PF11268">
    <property type="entry name" value="DUF3071"/>
    <property type="match status" value="1"/>
</dbReference>
<dbReference type="RefSeq" id="WP_269442250.1">
    <property type="nucleotide sequence ID" value="NZ_CP097463.1"/>
</dbReference>
<dbReference type="InterPro" id="IPR047682">
    <property type="entry name" value="SepH-like"/>
</dbReference>
<keyword evidence="4" id="KW-1185">Reference proteome</keyword>
<evidence type="ECO:0000259" key="2">
    <source>
        <dbReference type="Pfam" id="PF11268"/>
    </source>
</evidence>
<organism evidence="3 4">
    <name type="scientific">Jatrophihabitans cynanchi</name>
    <dbReference type="NCBI Taxonomy" id="2944128"/>
    <lineage>
        <taxon>Bacteria</taxon>
        <taxon>Bacillati</taxon>
        <taxon>Actinomycetota</taxon>
        <taxon>Actinomycetes</taxon>
        <taxon>Jatrophihabitantales</taxon>
        <taxon>Jatrophihabitantaceae</taxon>
        <taxon>Jatrophihabitans</taxon>
    </lineage>
</organism>